<dbReference type="InterPro" id="IPR010920">
    <property type="entry name" value="LSM_dom_sf"/>
</dbReference>
<feature type="transmembrane region" description="Helical" evidence="5">
    <location>
        <begin position="87"/>
        <end position="114"/>
    </location>
</feature>
<feature type="transmembrane region" description="Helical" evidence="5">
    <location>
        <begin position="22"/>
        <end position="43"/>
    </location>
</feature>
<comment type="caution">
    <text evidence="5">Lacks conserved residue(s) required for the propagation of feature annotation.</text>
</comment>
<dbReference type="InterPro" id="IPR045275">
    <property type="entry name" value="MscS_archaea/bacteria_type"/>
</dbReference>
<keyword evidence="2 5" id="KW-0812">Transmembrane</keyword>
<keyword evidence="5" id="KW-0997">Cell inner membrane</keyword>
<feature type="domain" description="Mechanosensitive ion channel MscS" evidence="6">
    <location>
        <begin position="118"/>
        <end position="179"/>
    </location>
</feature>
<dbReference type="EMBL" id="PIPV01000002">
    <property type="protein sequence ID" value="RUO57434.1"/>
    <property type="molecule type" value="Genomic_DNA"/>
</dbReference>
<proteinExistence type="inferred from homology"/>
<comment type="caution">
    <text evidence="7">The sequence shown here is derived from an EMBL/GenBank/DDBJ whole genome shotgun (WGS) entry which is preliminary data.</text>
</comment>
<dbReference type="Gene3D" id="2.30.30.60">
    <property type="match status" value="1"/>
</dbReference>
<dbReference type="GO" id="GO:0008381">
    <property type="term" value="F:mechanosensitive monoatomic ion channel activity"/>
    <property type="evidence" value="ECO:0007669"/>
    <property type="project" value="InterPro"/>
</dbReference>
<dbReference type="OrthoDB" id="9775421at2"/>
<keyword evidence="5" id="KW-0407">Ion channel</keyword>
<evidence type="ECO:0000313" key="7">
    <source>
        <dbReference type="EMBL" id="RUO57434.1"/>
    </source>
</evidence>
<accession>A0A432Y902</accession>
<comment type="subcellular location">
    <subcellularLocation>
        <location evidence="5">Cell inner membrane</location>
        <topology evidence="5">Multi-pass membrane protein</topology>
    </subcellularLocation>
    <subcellularLocation>
        <location evidence="1">Membrane</location>
    </subcellularLocation>
</comment>
<dbReference type="PANTHER" id="PTHR30221:SF1">
    <property type="entry name" value="SMALL-CONDUCTANCE MECHANOSENSITIVE CHANNEL"/>
    <property type="match status" value="1"/>
</dbReference>
<gene>
    <name evidence="7" type="ORF">CWE25_02945</name>
</gene>
<dbReference type="Pfam" id="PF00924">
    <property type="entry name" value="MS_channel_2nd"/>
    <property type="match status" value="1"/>
</dbReference>
<evidence type="ECO:0000256" key="1">
    <source>
        <dbReference type="ARBA" id="ARBA00004370"/>
    </source>
</evidence>
<dbReference type="RefSeq" id="WP_110573532.1">
    <property type="nucleotide sequence ID" value="NZ_PIPV01000002.1"/>
</dbReference>
<comment type="similarity">
    <text evidence="5">Belongs to the MscS (TC 1.A.23) family.</text>
</comment>
<reference evidence="8" key="1">
    <citation type="journal article" date="2018" name="Front. Microbiol.">
        <title>Genome-Based Analysis Reveals the Taxonomy and Diversity of the Family Idiomarinaceae.</title>
        <authorList>
            <person name="Liu Y."/>
            <person name="Lai Q."/>
            <person name="Shao Z."/>
        </authorList>
    </citation>
    <scope>NUCLEOTIDE SEQUENCE [LARGE SCALE GENOMIC DNA]</scope>
    <source>
        <strain evidence="8">F23</strain>
    </source>
</reference>
<dbReference type="Proteomes" id="UP000287330">
    <property type="component" value="Unassembled WGS sequence"/>
</dbReference>
<keyword evidence="3 5" id="KW-1133">Transmembrane helix</keyword>
<evidence type="ECO:0000259" key="6">
    <source>
        <dbReference type="Pfam" id="PF00924"/>
    </source>
</evidence>
<evidence type="ECO:0000256" key="4">
    <source>
        <dbReference type="ARBA" id="ARBA00023136"/>
    </source>
</evidence>
<comment type="subunit">
    <text evidence="5">Homoheptamer.</text>
</comment>
<evidence type="ECO:0000256" key="2">
    <source>
        <dbReference type="ARBA" id="ARBA00022692"/>
    </source>
</evidence>
<keyword evidence="8" id="KW-1185">Reference proteome</keyword>
<dbReference type="AlphaFoldDB" id="A0A432Y902"/>
<dbReference type="InterPro" id="IPR023408">
    <property type="entry name" value="MscS_beta-dom_sf"/>
</dbReference>
<sequence>MPDVLQSAFNALLEELQNSESLIRLMISTLLLILVIATSRFVLRRFIRRNIQSSEMRRRWLIQLRNILLIVLVLGLVVIWGHELRTFALSMVAIAVALVIATKELILCVSGALIKGGARSFNIGDRIQVKEFRGDVIDQNLLTTTILEVGPGKSMQQRSGRLIVLPNSLFASEAVINESYSQEFVLHTFSVPFLREHDWRVAQQKLLQLAQKYSEPYLDQAKRHFARLSYRTGLEQPVVDPRVTIQLHCAEELHLIVRLPTKEHDRNQTEQAILVELFAEQDFIGDSVLKR</sequence>
<keyword evidence="5" id="KW-1003">Cell membrane</keyword>
<dbReference type="SUPFAM" id="SSF50182">
    <property type="entry name" value="Sm-like ribonucleoproteins"/>
    <property type="match status" value="1"/>
</dbReference>
<keyword evidence="4 5" id="KW-0472">Membrane</keyword>
<protein>
    <recommendedName>
        <fullName evidence="5">Small-conductance mechanosensitive channel</fullName>
    </recommendedName>
</protein>
<feature type="transmembrane region" description="Helical" evidence="5">
    <location>
        <begin position="64"/>
        <end position="81"/>
    </location>
</feature>
<organism evidence="7 8">
    <name type="scientific">Idiomarina fontislapidosi</name>
    <dbReference type="NCBI Taxonomy" id="263723"/>
    <lineage>
        <taxon>Bacteria</taxon>
        <taxon>Pseudomonadati</taxon>
        <taxon>Pseudomonadota</taxon>
        <taxon>Gammaproteobacteria</taxon>
        <taxon>Alteromonadales</taxon>
        <taxon>Idiomarinaceae</taxon>
        <taxon>Idiomarina</taxon>
    </lineage>
</organism>
<keyword evidence="5" id="KW-0406">Ion transport</keyword>
<evidence type="ECO:0000313" key="8">
    <source>
        <dbReference type="Proteomes" id="UP000287330"/>
    </source>
</evidence>
<name>A0A432Y902_9GAMM</name>
<keyword evidence="5" id="KW-0813">Transport</keyword>
<dbReference type="PANTHER" id="PTHR30221">
    <property type="entry name" value="SMALL-CONDUCTANCE MECHANOSENSITIVE CHANNEL"/>
    <property type="match status" value="1"/>
</dbReference>
<evidence type="ECO:0000256" key="3">
    <source>
        <dbReference type="ARBA" id="ARBA00022989"/>
    </source>
</evidence>
<dbReference type="InterPro" id="IPR006685">
    <property type="entry name" value="MscS_channel_2nd"/>
</dbReference>
<evidence type="ECO:0000256" key="5">
    <source>
        <dbReference type="RuleBase" id="RU369025"/>
    </source>
</evidence>
<comment type="function">
    <text evidence="5">Mechanosensitive channel that participates in the regulation of osmotic pressure changes within the cell, opening in response to stretch forces in the membrane lipid bilayer, without the need for other proteins. Contributes to normal resistance to hypoosmotic shock. Forms an ion channel of 1.0 nanosiemens conductance with a slight preference for anions.</text>
</comment>
<dbReference type="GO" id="GO:0005886">
    <property type="term" value="C:plasma membrane"/>
    <property type="evidence" value="ECO:0007669"/>
    <property type="project" value="UniProtKB-SubCell"/>
</dbReference>